<dbReference type="KEGG" id="ocy:OSSY52_03920"/>
<name>A0A7G1G1V6_9BACT</name>
<dbReference type="GO" id="GO:0016829">
    <property type="term" value="F:lyase activity"/>
    <property type="evidence" value="ECO:0007669"/>
    <property type="project" value="UniProtKB-KW"/>
</dbReference>
<protein>
    <submittedName>
        <fullName evidence="4">PLP-dependent lyase/thiolase</fullName>
    </submittedName>
</protein>
<sequence>MNTYEEVMARKNKIMKKSVGVDYSKYEQEGIAFDYEKMMKDAGYTIEEMRKIQSETGVGNTPLVELKNINKLIKKLAPKGKGARIFVKDEEKNPSGSFKDRRASISAYRAKELGYKGVMAATSGNYGAAVASQAAKRGLRSIIVQEAFDSRGVGQPEILEKTRACEAYGSEVVQMSVGPELFYYFLLLLDETGYFNASLYTPFGIKGVETLGYEIAIQCKELTGKFPDAVVSTHAGGGITTGTARGLQMAGANNTKVIGASVDLSGLHMASDTAFNKKSFTTGHTGFGIPFATFPDRSDVPRNAARVLRYMDRYLLVTQGEVFYMTEALANIEGMQRGPAGNTSLTAAFALAMEMNEDEVIVVNETEYTGAGKLPSAQLTFAKKNGIEIKVGDPVKEDKPGEKIVIPEHPSMIKYIEYPMEKLKKSYLKNLIKMENKTEFSDFEYEYLEKELKADKKTIENYINELK</sequence>
<evidence type="ECO:0000256" key="1">
    <source>
        <dbReference type="ARBA" id="ARBA00001933"/>
    </source>
</evidence>
<dbReference type="InterPro" id="IPR001926">
    <property type="entry name" value="TrpB-like_PALP"/>
</dbReference>
<dbReference type="RefSeq" id="WP_190615367.1">
    <property type="nucleotide sequence ID" value="NZ_AP018712.1"/>
</dbReference>
<keyword evidence="2" id="KW-0663">Pyridoxal phosphate</keyword>
<reference evidence="4 5" key="1">
    <citation type="submission" date="2018-06" db="EMBL/GenBank/DDBJ databases">
        <title>Genome sequencing of Oceanotoga sp. sy52.</title>
        <authorList>
            <person name="Mori K."/>
        </authorList>
    </citation>
    <scope>NUCLEOTIDE SEQUENCE [LARGE SCALE GENOMIC DNA]</scope>
    <source>
        <strain evidence="5">sy52</strain>
    </source>
</reference>
<dbReference type="AlphaFoldDB" id="A0A7G1G1V6"/>
<keyword evidence="5" id="KW-1185">Reference proteome</keyword>
<organism evidence="4 5">
    <name type="scientific">Tepiditoga spiralis</name>
    <dbReference type="NCBI Taxonomy" id="2108365"/>
    <lineage>
        <taxon>Bacteria</taxon>
        <taxon>Thermotogati</taxon>
        <taxon>Thermotogota</taxon>
        <taxon>Thermotogae</taxon>
        <taxon>Petrotogales</taxon>
        <taxon>Petrotogaceae</taxon>
        <taxon>Tepiditoga</taxon>
    </lineage>
</organism>
<dbReference type="InterPro" id="IPR053471">
    <property type="entry name" value="AKP_thiolase_beta"/>
</dbReference>
<gene>
    <name evidence="4" type="primary">ortB</name>
    <name evidence="4" type="ORF">OSSY52_03920</name>
</gene>
<dbReference type="Pfam" id="PF00291">
    <property type="entry name" value="PALP"/>
    <property type="match status" value="1"/>
</dbReference>
<keyword evidence="4" id="KW-0456">Lyase</keyword>
<dbReference type="GO" id="GO:1901605">
    <property type="term" value="P:alpha-amino acid metabolic process"/>
    <property type="evidence" value="ECO:0007669"/>
    <property type="project" value="UniProtKB-ARBA"/>
</dbReference>
<evidence type="ECO:0000313" key="4">
    <source>
        <dbReference type="EMBL" id="BBE30251.1"/>
    </source>
</evidence>
<evidence type="ECO:0000256" key="2">
    <source>
        <dbReference type="ARBA" id="ARBA00022898"/>
    </source>
</evidence>
<dbReference type="Proteomes" id="UP000516361">
    <property type="component" value="Chromosome"/>
</dbReference>
<comment type="cofactor">
    <cofactor evidence="1">
        <name>pyridoxal 5'-phosphate</name>
        <dbReference type="ChEBI" id="CHEBI:597326"/>
    </cofactor>
</comment>
<accession>A0A7G1G1V6</accession>
<evidence type="ECO:0000259" key="3">
    <source>
        <dbReference type="Pfam" id="PF00291"/>
    </source>
</evidence>
<evidence type="ECO:0000313" key="5">
    <source>
        <dbReference type="Proteomes" id="UP000516361"/>
    </source>
</evidence>
<dbReference type="InterPro" id="IPR036052">
    <property type="entry name" value="TrpB-like_PALP_sf"/>
</dbReference>
<dbReference type="PANTHER" id="PTHR10314">
    <property type="entry name" value="CYSTATHIONINE BETA-SYNTHASE"/>
    <property type="match status" value="1"/>
</dbReference>
<dbReference type="NCBIfam" id="NF040741">
    <property type="entry name" value="ornith_OrtB"/>
    <property type="match status" value="1"/>
</dbReference>
<dbReference type="Gene3D" id="3.40.50.1100">
    <property type="match status" value="2"/>
</dbReference>
<dbReference type="SUPFAM" id="SSF53686">
    <property type="entry name" value="Tryptophan synthase beta subunit-like PLP-dependent enzymes"/>
    <property type="match status" value="1"/>
</dbReference>
<dbReference type="CDD" id="cd00640">
    <property type="entry name" value="Trp-synth-beta_II"/>
    <property type="match status" value="1"/>
</dbReference>
<dbReference type="InterPro" id="IPR050214">
    <property type="entry name" value="Cys_Synth/Cystath_Beta-Synth"/>
</dbReference>
<proteinExistence type="predicted"/>
<dbReference type="InParanoid" id="A0A7G1G1V6"/>
<dbReference type="EMBL" id="AP018712">
    <property type="protein sequence ID" value="BBE30251.1"/>
    <property type="molecule type" value="Genomic_DNA"/>
</dbReference>
<feature type="domain" description="Tryptophan synthase beta chain-like PALP" evidence="3">
    <location>
        <begin position="56"/>
        <end position="364"/>
    </location>
</feature>